<dbReference type="PANTHER" id="PTHR35923:SF2">
    <property type="entry name" value="ENDOGLUCANASE"/>
    <property type="match status" value="1"/>
</dbReference>
<dbReference type="VEuPathDB" id="FungiDB:H310_10783"/>
<evidence type="ECO:0000313" key="12">
    <source>
        <dbReference type="Proteomes" id="UP000285060"/>
    </source>
</evidence>
<keyword evidence="12" id="KW-1185">Reference proteome</keyword>
<comment type="caution">
    <text evidence="11">The sequence shown here is derived from an EMBL/GenBank/DDBJ whole genome shotgun (WGS) entry which is preliminary data.</text>
</comment>
<dbReference type="Pfam" id="PF00150">
    <property type="entry name" value="Cellulase"/>
    <property type="match status" value="1"/>
</dbReference>
<evidence type="ECO:0000256" key="1">
    <source>
        <dbReference type="ARBA" id="ARBA00005641"/>
    </source>
</evidence>
<dbReference type="SUPFAM" id="SSF51445">
    <property type="entry name" value="(Trans)glycosidases"/>
    <property type="match status" value="1"/>
</dbReference>
<evidence type="ECO:0000313" key="11">
    <source>
        <dbReference type="EMBL" id="RHY29229.1"/>
    </source>
</evidence>
<dbReference type="InterPro" id="IPR017853">
    <property type="entry name" value="GH"/>
</dbReference>
<keyword evidence="9" id="KW-1133">Transmembrane helix</keyword>
<keyword evidence="9" id="KW-0472">Membrane</keyword>
<evidence type="ECO:0000256" key="6">
    <source>
        <dbReference type="ARBA" id="ARBA00023326"/>
    </source>
</evidence>
<feature type="compositionally biased region" description="Low complexity" evidence="8">
    <location>
        <begin position="9"/>
        <end position="26"/>
    </location>
</feature>
<protein>
    <recommendedName>
        <fullName evidence="10">Glycoside hydrolase family 5 domain-containing protein</fullName>
    </recommendedName>
</protein>
<evidence type="ECO:0000256" key="3">
    <source>
        <dbReference type="ARBA" id="ARBA00023001"/>
    </source>
</evidence>
<dbReference type="InterPro" id="IPR001547">
    <property type="entry name" value="Glyco_hydro_5"/>
</dbReference>
<comment type="similarity">
    <text evidence="1 7">Belongs to the glycosyl hydrolase 5 (cellulase A) family.</text>
</comment>
<keyword evidence="2 7" id="KW-0378">Hydrolase</keyword>
<dbReference type="EMBL" id="QUSY01000467">
    <property type="protein sequence ID" value="RHY29229.1"/>
    <property type="molecule type" value="Genomic_DNA"/>
</dbReference>
<feature type="domain" description="Glycoside hydrolase family 5" evidence="10">
    <location>
        <begin position="252"/>
        <end position="584"/>
    </location>
</feature>
<name>A0A3R6VL28_9STRA</name>
<evidence type="ECO:0000256" key="2">
    <source>
        <dbReference type="ARBA" id="ARBA00022801"/>
    </source>
</evidence>
<reference evidence="11 12" key="1">
    <citation type="submission" date="2018-08" db="EMBL/GenBank/DDBJ databases">
        <title>Aphanomyces genome sequencing and annotation.</title>
        <authorList>
            <person name="Minardi D."/>
            <person name="Oidtmann B."/>
            <person name="Van Der Giezen M."/>
            <person name="Studholme D.J."/>
        </authorList>
    </citation>
    <scope>NUCLEOTIDE SEQUENCE [LARGE SCALE GENOMIC DNA]</scope>
    <source>
        <strain evidence="11 12">NJM0002</strain>
    </source>
</reference>
<evidence type="ECO:0000259" key="10">
    <source>
        <dbReference type="Pfam" id="PF00150"/>
    </source>
</evidence>
<dbReference type="VEuPathDB" id="FungiDB:H310_10782"/>
<dbReference type="GO" id="GO:0004553">
    <property type="term" value="F:hydrolase activity, hydrolyzing O-glycosyl compounds"/>
    <property type="evidence" value="ECO:0007669"/>
    <property type="project" value="InterPro"/>
</dbReference>
<keyword evidence="9" id="KW-0812">Transmembrane</keyword>
<evidence type="ECO:0000256" key="4">
    <source>
        <dbReference type="ARBA" id="ARBA00023277"/>
    </source>
</evidence>
<accession>A0A3R6VL28</accession>
<evidence type="ECO:0000256" key="8">
    <source>
        <dbReference type="SAM" id="MobiDB-lite"/>
    </source>
</evidence>
<sequence>MTFSNMFTAPPRIRIPSPSSPVSSSSSASAAMEEILHIITQAIDDAHAALARHLTQPTSEEDVVEDICAFRMQFQHANAIMATAIVQRRLGHSPTMIDHAYAPSMESHMSESDTALVDFYRDMQGHFKQADDIESRFECLPSRRKLLLLGLGIVVVAGATIGIWRAAKSASTPLSANAIQKPTTVTAAPTPAPTRQVYTIGKIQDGAIRPTDEETNPLTYSGQRCYLPNYISKKGQVFAVTKTNEEIPVAIKGTNWFGMETESAIPFGLWTNDQNGTTLFEIAAFLQRHQFNSVRLPLTVSSILNNTAPNRGMVHEEANAAMDLTNYTSTIGSVVQGLGFRGISVLLDIHNLDLYTKGDAWYGNMTSEADTLNAVDVLTTTLCHDKFWNIVGIDLKNEPFNITWGDSGPKDFRVGAAKMANRMLAKCPQWLAFVEGNALKQSGTYAGQKSWFYDWWGGGLRDVGKAPLELTTANKVVYAPHYYSPSVYPQDYLVQGGKRVGDVLVGYKEWDDATLEKIVADTSEDMFGYLRSKQGGALVLGEFGGLFKHDAHANKTNQRVTQTVINMIATQPGYAGGYVWSLNPESGYEYSSSGTKGYFMEGLLDLDWVLVNMPLLKALEGMNRLNNLKPFPCLAADTAITNSSTR</sequence>
<dbReference type="PANTHER" id="PTHR35923">
    <property type="entry name" value="MAJOR EXTRACELLULAR ENDOGLUCANASE"/>
    <property type="match status" value="1"/>
</dbReference>
<dbReference type="Proteomes" id="UP000285060">
    <property type="component" value="Unassembled WGS sequence"/>
</dbReference>
<dbReference type="AlphaFoldDB" id="A0A3R6VL28"/>
<keyword evidence="4" id="KW-0119">Carbohydrate metabolism</keyword>
<evidence type="ECO:0000256" key="7">
    <source>
        <dbReference type="RuleBase" id="RU361153"/>
    </source>
</evidence>
<feature type="transmembrane region" description="Helical" evidence="9">
    <location>
        <begin position="146"/>
        <end position="167"/>
    </location>
</feature>
<evidence type="ECO:0000256" key="5">
    <source>
        <dbReference type="ARBA" id="ARBA00023295"/>
    </source>
</evidence>
<dbReference type="GO" id="GO:0030245">
    <property type="term" value="P:cellulose catabolic process"/>
    <property type="evidence" value="ECO:0007669"/>
    <property type="project" value="UniProtKB-KW"/>
</dbReference>
<dbReference type="Gene3D" id="3.20.20.80">
    <property type="entry name" value="Glycosidases"/>
    <property type="match status" value="1"/>
</dbReference>
<gene>
    <name evidence="11" type="ORF">DYB32_005316</name>
</gene>
<organism evidence="11 12">
    <name type="scientific">Aphanomyces invadans</name>
    <dbReference type="NCBI Taxonomy" id="157072"/>
    <lineage>
        <taxon>Eukaryota</taxon>
        <taxon>Sar</taxon>
        <taxon>Stramenopiles</taxon>
        <taxon>Oomycota</taxon>
        <taxon>Saprolegniomycetes</taxon>
        <taxon>Saprolegniales</taxon>
        <taxon>Verrucalvaceae</taxon>
        <taxon>Aphanomyces</taxon>
    </lineage>
</organism>
<feature type="region of interest" description="Disordered" evidence="8">
    <location>
        <begin position="1"/>
        <end position="26"/>
    </location>
</feature>
<keyword evidence="3" id="KW-0136">Cellulose degradation</keyword>
<keyword evidence="6" id="KW-0624">Polysaccharide degradation</keyword>
<proteinExistence type="inferred from homology"/>
<evidence type="ECO:0000256" key="9">
    <source>
        <dbReference type="SAM" id="Phobius"/>
    </source>
</evidence>
<keyword evidence="5 7" id="KW-0326">Glycosidase</keyword>